<organism evidence="1">
    <name type="scientific">marine sediment metagenome</name>
    <dbReference type="NCBI Taxonomy" id="412755"/>
    <lineage>
        <taxon>unclassified sequences</taxon>
        <taxon>metagenomes</taxon>
        <taxon>ecological metagenomes</taxon>
    </lineage>
</organism>
<dbReference type="Gene3D" id="2.160.20.10">
    <property type="entry name" value="Single-stranded right-handed beta-helix, Pectin lyase-like"/>
    <property type="match status" value="1"/>
</dbReference>
<dbReference type="EMBL" id="BARS01038983">
    <property type="protein sequence ID" value="GAG14716.1"/>
    <property type="molecule type" value="Genomic_DNA"/>
</dbReference>
<feature type="non-terminal residue" evidence="1">
    <location>
        <position position="1"/>
    </location>
</feature>
<comment type="caution">
    <text evidence="1">The sequence shown here is derived from an EMBL/GenBank/DDBJ whole genome shotgun (WGS) entry which is preliminary data.</text>
</comment>
<gene>
    <name evidence="1" type="ORF">S01H1_59592</name>
</gene>
<dbReference type="AlphaFoldDB" id="X0WPU7"/>
<evidence type="ECO:0000313" key="1">
    <source>
        <dbReference type="EMBL" id="GAG14716.1"/>
    </source>
</evidence>
<dbReference type="InterPro" id="IPR059226">
    <property type="entry name" value="Choice_anch_Q_dom"/>
</dbReference>
<sequence>WQAGSSKDASSIQANPKFTDAANANFTLQATSPAIDAGVDVSLTADFDGNIVPASIGLQLPDIGAYERQTGGGYENRFKRWDDFWKFPRY</sequence>
<name>X0WPU7_9ZZZZ</name>
<accession>X0WPU7</accession>
<dbReference type="InterPro" id="IPR011050">
    <property type="entry name" value="Pectin_lyase_fold/virulence"/>
</dbReference>
<dbReference type="SUPFAM" id="SSF51126">
    <property type="entry name" value="Pectin lyase-like"/>
    <property type="match status" value="1"/>
</dbReference>
<proteinExistence type="predicted"/>
<reference evidence="1" key="1">
    <citation type="journal article" date="2014" name="Front. Microbiol.">
        <title>High frequency of phylogenetically diverse reductive dehalogenase-homologous genes in deep subseafloor sedimentary metagenomes.</title>
        <authorList>
            <person name="Kawai M."/>
            <person name="Futagami T."/>
            <person name="Toyoda A."/>
            <person name="Takaki Y."/>
            <person name="Nishi S."/>
            <person name="Hori S."/>
            <person name="Arai W."/>
            <person name="Tsubouchi T."/>
            <person name="Morono Y."/>
            <person name="Uchiyama I."/>
            <person name="Ito T."/>
            <person name="Fujiyama A."/>
            <person name="Inagaki F."/>
            <person name="Takami H."/>
        </authorList>
    </citation>
    <scope>NUCLEOTIDE SEQUENCE</scope>
    <source>
        <strain evidence="1">Expedition CK06-06</strain>
    </source>
</reference>
<protein>
    <submittedName>
        <fullName evidence="1">Uncharacterized protein</fullName>
    </submittedName>
</protein>
<dbReference type="InterPro" id="IPR012334">
    <property type="entry name" value="Pectin_lyas_fold"/>
</dbReference>
<dbReference type="NCBIfam" id="NF041518">
    <property type="entry name" value="choice_anch_Q"/>
    <property type="match status" value="1"/>
</dbReference>